<dbReference type="InterPro" id="IPR051332">
    <property type="entry name" value="Fosfomycin_Res_Enzymes"/>
</dbReference>
<dbReference type="Gene3D" id="3.10.180.10">
    <property type="entry name" value="2,3-Dihydroxybiphenyl 1,2-Dioxygenase, domain 1"/>
    <property type="match status" value="1"/>
</dbReference>
<reference evidence="2 3" key="2">
    <citation type="journal article" date="2012" name="Stand. Genomic Sci.">
        <title>Complete genome sequence of the aquatic bacterium Runella slithyformis type strain (LSU 4(T)).</title>
        <authorList>
            <person name="Copeland A."/>
            <person name="Zhang X."/>
            <person name="Misra M."/>
            <person name="Lapidus A."/>
            <person name="Nolan M."/>
            <person name="Lucas S."/>
            <person name="Deshpande S."/>
            <person name="Cheng J.F."/>
            <person name="Tapia R."/>
            <person name="Goodwin L.A."/>
            <person name="Pitluck S."/>
            <person name="Liolios K."/>
            <person name="Pagani I."/>
            <person name="Ivanova N."/>
            <person name="Mikhailova N."/>
            <person name="Pati A."/>
            <person name="Chen A."/>
            <person name="Palaniappan K."/>
            <person name="Land M."/>
            <person name="Hauser L."/>
            <person name="Pan C."/>
            <person name="Jeffries C.D."/>
            <person name="Detter J.C."/>
            <person name="Brambilla E.M."/>
            <person name="Rohde M."/>
            <person name="Djao O.D."/>
            <person name="Goker M."/>
            <person name="Sikorski J."/>
            <person name="Tindall B.J."/>
            <person name="Woyke T."/>
            <person name="Bristow J."/>
            <person name="Eisen J.A."/>
            <person name="Markowitz V."/>
            <person name="Hugenholtz P."/>
            <person name="Kyrpides N.C."/>
            <person name="Klenk H.P."/>
            <person name="Mavromatis K."/>
        </authorList>
    </citation>
    <scope>NUCLEOTIDE SEQUENCE [LARGE SCALE GENOMIC DNA]</scope>
    <source>
        <strain evidence="3">ATCC 29530 / DSM 19594 / LMG 11500 / NCIMB 11436 / LSU 4</strain>
    </source>
</reference>
<dbReference type="SUPFAM" id="SSF54593">
    <property type="entry name" value="Glyoxalase/Bleomycin resistance protein/Dihydroxybiphenyl dioxygenase"/>
    <property type="match status" value="1"/>
</dbReference>
<organism evidence="2 3">
    <name type="scientific">Runella slithyformis (strain ATCC 29530 / DSM 19594 / LMG 11500 / NCIMB 11436 / LSU 4)</name>
    <dbReference type="NCBI Taxonomy" id="761193"/>
    <lineage>
        <taxon>Bacteria</taxon>
        <taxon>Pseudomonadati</taxon>
        <taxon>Bacteroidota</taxon>
        <taxon>Cytophagia</taxon>
        <taxon>Cytophagales</taxon>
        <taxon>Spirosomataceae</taxon>
        <taxon>Runella</taxon>
    </lineage>
</organism>
<dbReference type="Proteomes" id="UP000000493">
    <property type="component" value="Chromosome"/>
</dbReference>
<reference evidence="3" key="1">
    <citation type="submission" date="2011-06" db="EMBL/GenBank/DDBJ databases">
        <title>The complete genome of chromosome of Runella slithyformis DSM 19594.</title>
        <authorList>
            <consortium name="US DOE Joint Genome Institute (JGI-PGF)"/>
            <person name="Lucas S."/>
            <person name="Han J."/>
            <person name="Lapidus A."/>
            <person name="Bruce D."/>
            <person name="Goodwin L."/>
            <person name="Pitluck S."/>
            <person name="Peters L."/>
            <person name="Kyrpides N."/>
            <person name="Mavromatis K."/>
            <person name="Ivanova N."/>
            <person name="Ovchinnikova G."/>
            <person name="Zhang X."/>
            <person name="Misra M."/>
            <person name="Detter J.C."/>
            <person name="Tapia R."/>
            <person name="Han C."/>
            <person name="Land M."/>
            <person name="Hauser L."/>
            <person name="Markowitz V."/>
            <person name="Cheng J.-F."/>
            <person name="Hugenholtz P."/>
            <person name="Woyke T."/>
            <person name="Wu D."/>
            <person name="Tindall B."/>
            <person name="Faehrich R."/>
            <person name="Brambilla E."/>
            <person name="Klenk H.-P."/>
            <person name="Eisen J.A."/>
        </authorList>
    </citation>
    <scope>NUCLEOTIDE SEQUENCE [LARGE SCALE GENOMIC DNA]</scope>
    <source>
        <strain evidence="3">ATCC 29530 / DSM 19594 / LMG 11500 / NCIMB 11436 / LSU 4</strain>
    </source>
</reference>
<sequence>MYIEHIALWCRDLERMRAFYEQYFGAVSNEKYVNAQNRFESYFLSFVNGPRLELMQKVDVPMHANDVYAQFTGLIHFAVCVGSEAKVDQLTERLRNDGYEIVGEPRRTGDGYYESVIFDPEQNRIEITG</sequence>
<dbReference type="AlphaFoldDB" id="A0A7U4E893"/>
<evidence type="ECO:0000313" key="3">
    <source>
        <dbReference type="Proteomes" id="UP000000493"/>
    </source>
</evidence>
<dbReference type="PANTHER" id="PTHR36113">
    <property type="entry name" value="LYASE, PUTATIVE-RELATED-RELATED"/>
    <property type="match status" value="1"/>
</dbReference>
<feature type="domain" description="VOC" evidence="1">
    <location>
        <begin position="2"/>
        <end position="129"/>
    </location>
</feature>
<protein>
    <submittedName>
        <fullName evidence="2">Glyoxalase/bleomycin resistance protein/dioxygenase</fullName>
    </submittedName>
</protein>
<dbReference type="RefSeq" id="WP_013930742.1">
    <property type="nucleotide sequence ID" value="NC_015703.1"/>
</dbReference>
<evidence type="ECO:0000313" key="2">
    <source>
        <dbReference type="EMBL" id="AEI51468.1"/>
    </source>
</evidence>
<dbReference type="PANTHER" id="PTHR36113:SF1">
    <property type="entry name" value="GLYOXALASE_BLEOMYCIN RESISTANCE PROTEIN_DIOXYGENASE"/>
    <property type="match status" value="1"/>
</dbReference>
<dbReference type="KEGG" id="rsi:Runsl_5168"/>
<accession>A0A7U4E893</accession>
<dbReference type="EMBL" id="CP002859">
    <property type="protein sequence ID" value="AEI51468.1"/>
    <property type="molecule type" value="Genomic_DNA"/>
</dbReference>
<dbReference type="InterPro" id="IPR029068">
    <property type="entry name" value="Glyas_Bleomycin-R_OHBP_Dase"/>
</dbReference>
<evidence type="ECO:0000259" key="1">
    <source>
        <dbReference type="PROSITE" id="PS51819"/>
    </source>
</evidence>
<dbReference type="PROSITE" id="PS51819">
    <property type="entry name" value="VOC"/>
    <property type="match status" value="1"/>
</dbReference>
<keyword evidence="3" id="KW-1185">Reference proteome</keyword>
<name>A0A7U4E893_RUNSL</name>
<dbReference type="InterPro" id="IPR037523">
    <property type="entry name" value="VOC_core"/>
</dbReference>
<proteinExistence type="predicted"/>
<dbReference type="Pfam" id="PF00903">
    <property type="entry name" value="Glyoxalase"/>
    <property type="match status" value="1"/>
</dbReference>
<gene>
    <name evidence="2" type="ordered locus">Runsl_5168</name>
</gene>
<dbReference type="InterPro" id="IPR004360">
    <property type="entry name" value="Glyas_Fos-R_dOase_dom"/>
</dbReference>